<dbReference type="PANTHER" id="PTHR43542:SF1">
    <property type="entry name" value="METHYLTRANSFERASE"/>
    <property type="match status" value="1"/>
</dbReference>
<dbReference type="PIRSF" id="PIRSF004553">
    <property type="entry name" value="CHP00095"/>
    <property type="match status" value="1"/>
</dbReference>
<dbReference type="PANTHER" id="PTHR43542">
    <property type="entry name" value="METHYLTRANSFERASE"/>
    <property type="match status" value="1"/>
</dbReference>
<dbReference type="GO" id="GO:0031167">
    <property type="term" value="P:rRNA methylation"/>
    <property type="evidence" value="ECO:0007669"/>
    <property type="project" value="InterPro"/>
</dbReference>
<dbReference type="NCBIfam" id="TIGR00095">
    <property type="entry name" value="16S rRNA (guanine(966)-N(2))-methyltransferase RsmD"/>
    <property type="match status" value="1"/>
</dbReference>
<organism evidence="3 4">
    <name type="scientific">Candidatus Danuiimicrobium aquiferis</name>
    <dbReference type="NCBI Taxonomy" id="1801832"/>
    <lineage>
        <taxon>Bacteria</taxon>
        <taxon>Pseudomonadati</taxon>
        <taxon>Candidatus Omnitrophota</taxon>
        <taxon>Candidatus Danuiimicrobium</taxon>
    </lineage>
</organism>
<dbReference type="InterPro" id="IPR004398">
    <property type="entry name" value="RNA_MeTrfase_RsmD"/>
</dbReference>
<dbReference type="Gene3D" id="3.40.50.150">
    <property type="entry name" value="Vaccinia Virus protein VP39"/>
    <property type="match status" value="1"/>
</dbReference>
<accession>A0A1G1KYI4</accession>
<comment type="caution">
    <text evidence="3">The sequence shown here is derived from an EMBL/GenBank/DDBJ whole genome shotgun (WGS) entry which is preliminary data.</text>
</comment>
<evidence type="ECO:0000256" key="2">
    <source>
        <dbReference type="ARBA" id="ARBA00022679"/>
    </source>
</evidence>
<gene>
    <name evidence="3" type="ORF">A3G33_06960</name>
</gene>
<dbReference type="EMBL" id="MHFR01000037">
    <property type="protein sequence ID" value="OGW97970.1"/>
    <property type="molecule type" value="Genomic_DNA"/>
</dbReference>
<sequence>MRIIGGRLKRRLIDFPKTRDTRPLTDRSKETIFNILATLPESAHILDLYAGSGSFGLEALSRGAQFVDFVDHAPICKGCISDNLKKLELAQMARIHTLEVEIALKQFEKSNKKFDLIFVDPPHNKGLIKKTLNEIDRSDILPIEGHVIVGHSNKEDVPEDLVTLIPYKKVKIGQSFVSFFIKCDVKNGSEKGK</sequence>
<dbReference type="InterPro" id="IPR029063">
    <property type="entry name" value="SAM-dependent_MTases_sf"/>
</dbReference>
<dbReference type="Pfam" id="PF03602">
    <property type="entry name" value="Cons_hypoth95"/>
    <property type="match status" value="1"/>
</dbReference>
<dbReference type="Proteomes" id="UP000178187">
    <property type="component" value="Unassembled WGS sequence"/>
</dbReference>
<keyword evidence="1 3" id="KW-0489">Methyltransferase</keyword>
<dbReference type="GO" id="GO:0008168">
    <property type="term" value="F:methyltransferase activity"/>
    <property type="evidence" value="ECO:0007669"/>
    <property type="project" value="UniProtKB-KW"/>
</dbReference>
<proteinExistence type="predicted"/>
<evidence type="ECO:0000313" key="4">
    <source>
        <dbReference type="Proteomes" id="UP000178187"/>
    </source>
</evidence>
<reference evidence="3 4" key="1">
    <citation type="journal article" date="2016" name="Nat. Commun.">
        <title>Thousands of microbial genomes shed light on interconnected biogeochemical processes in an aquifer system.</title>
        <authorList>
            <person name="Anantharaman K."/>
            <person name="Brown C.T."/>
            <person name="Hug L.A."/>
            <person name="Sharon I."/>
            <person name="Castelle C.J."/>
            <person name="Probst A.J."/>
            <person name="Thomas B.C."/>
            <person name="Singh A."/>
            <person name="Wilkins M.J."/>
            <person name="Karaoz U."/>
            <person name="Brodie E.L."/>
            <person name="Williams K.H."/>
            <person name="Hubbard S.S."/>
            <person name="Banfield J.F."/>
        </authorList>
    </citation>
    <scope>NUCLEOTIDE SEQUENCE [LARGE SCALE GENOMIC DNA]</scope>
</reference>
<dbReference type="SUPFAM" id="SSF53335">
    <property type="entry name" value="S-adenosyl-L-methionine-dependent methyltransferases"/>
    <property type="match status" value="1"/>
</dbReference>
<evidence type="ECO:0000256" key="1">
    <source>
        <dbReference type="ARBA" id="ARBA00022603"/>
    </source>
</evidence>
<keyword evidence="2 3" id="KW-0808">Transferase</keyword>
<dbReference type="AlphaFoldDB" id="A0A1G1KYI4"/>
<protein>
    <submittedName>
        <fullName evidence="3">16S rRNA (Guanine(966)-N(2))-methyltransferase RsmD</fullName>
    </submittedName>
</protein>
<name>A0A1G1KYI4_9BACT</name>
<dbReference type="CDD" id="cd02440">
    <property type="entry name" value="AdoMet_MTases"/>
    <property type="match status" value="1"/>
</dbReference>
<evidence type="ECO:0000313" key="3">
    <source>
        <dbReference type="EMBL" id="OGW97970.1"/>
    </source>
</evidence>